<dbReference type="OrthoDB" id="6293459at2"/>
<dbReference type="AlphaFoldDB" id="A0A099L4N4"/>
<proteinExistence type="predicted"/>
<dbReference type="EMBL" id="JQEC01000002">
    <property type="protein sequence ID" value="KGJ97405.1"/>
    <property type="molecule type" value="Genomic_DNA"/>
</dbReference>
<feature type="transmembrane region" description="Helical" evidence="1">
    <location>
        <begin position="34"/>
        <end position="56"/>
    </location>
</feature>
<comment type="caution">
    <text evidence="2">The sequence shown here is derived from an EMBL/GenBank/DDBJ whole genome shotgun (WGS) entry which is preliminary data.</text>
</comment>
<feature type="transmembrane region" description="Helical" evidence="1">
    <location>
        <begin position="62"/>
        <end position="83"/>
    </location>
</feature>
<accession>A0A099L4N4</accession>
<evidence type="ECO:0000313" key="2">
    <source>
        <dbReference type="EMBL" id="KGJ97405.1"/>
    </source>
</evidence>
<dbReference type="RefSeq" id="WP_033080297.1">
    <property type="nucleotide sequence ID" value="NZ_JQEC01000002.1"/>
</dbReference>
<gene>
    <name evidence="2" type="ORF">GAB14E_0994</name>
</gene>
<feature type="transmembrane region" description="Helical" evidence="1">
    <location>
        <begin position="6"/>
        <end position="27"/>
    </location>
</feature>
<name>A0A099L4N4_COLPS</name>
<protein>
    <submittedName>
        <fullName evidence="2">Uncharacterized protein</fullName>
    </submittedName>
</protein>
<dbReference type="Proteomes" id="UP000029868">
    <property type="component" value="Unassembled WGS sequence"/>
</dbReference>
<organism evidence="2 3">
    <name type="scientific">Colwellia psychrerythraea</name>
    <name type="common">Vibrio psychroerythus</name>
    <dbReference type="NCBI Taxonomy" id="28229"/>
    <lineage>
        <taxon>Bacteria</taxon>
        <taxon>Pseudomonadati</taxon>
        <taxon>Pseudomonadota</taxon>
        <taxon>Gammaproteobacteria</taxon>
        <taxon>Alteromonadales</taxon>
        <taxon>Colwelliaceae</taxon>
        <taxon>Colwellia</taxon>
    </lineage>
</organism>
<reference evidence="2 3" key="1">
    <citation type="submission" date="2014-08" db="EMBL/GenBank/DDBJ databases">
        <title>Genomic and Phenotypic Diversity of Colwellia psychrerythraea strains from Disparate Marine Basins.</title>
        <authorList>
            <person name="Techtmann S.M."/>
            <person name="Stelling S.C."/>
            <person name="Utturkar S.M."/>
            <person name="Alshibli N."/>
            <person name="Harris A."/>
            <person name="Brown S.D."/>
            <person name="Hazen T.C."/>
        </authorList>
    </citation>
    <scope>NUCLEOTIDE SEQUENCE [LARGE SCALE GENOMIC DNA]</scope>
    <source>
        <strain evidence="2 3">GAB14E</strain>
    </source>
</reference>
<evidence type="ECO:0000256" key="1">
    <source>
        <dbReference type="SAM" id="Phobius"/>
    </source>
</evidence>
<sequence>MWSRTFAGLLLGLLISISVVLNLNLLLPIKEDTMLLIGLLCAFPIWVGIQVWAYSFTSAKKAWLKLTIVLAPSALLNLLLLSLR</sequence>
<evidence type="ECO:0000313" key="3">
    <source>
        <dbReference type="Proteomes" id="UP000029868"/>
    </source>
</evidence>
<keyword evidence="1" id="KW-0472">Membrane</keyword>
<keyword evidence="1" id="KW-0812">Transmembrane</keyword>
<keyword evidence="1" id="KW-1133">Transmembrane helix</keyword>